<dbReference type="AlphaFoldDB" id="A0A183K651"/>
<proteinExistence type="predicted"/>
<keyword evidence="2" id="KW-1185">Reference proteome</keyword>
<name>A0A183K651_9TREM</name>
<evidence type="ECO:0000313" key="1">
    <source>
        <dbReference type="EMBL" id="VDP40095.1"/>
    </source>
</evidence>
<reference evidence="1 2" key="2">
    <citation type="submission" date="2018-11" db="EMBL/GenBank/DDBJ databases">
        <authorList>
            <consortium name="Pathogen Informatics"/>
        </authorList>
    </citation>
    <scope>NUCLEOTIDE SEQUENCE [LARGE SCALE GENOMIC DNA]</scope>
    <source>
        <strain evidence="1">Dakar</strain>
        <strain evidence="2">Dakar, Senegal</strain>
    </source>
</reference>
<dbReference type="WBParaSite" id="SCUD_0001047601-mRNA-1">
    <property type="protein sequence ID" value="SCUD_0001047601-mRNA-1"/>
    <property type="gene ID" value="SCUD_0001047601"/>
</dbReference>
<organism evidence="3">
    <name type="scientific">Schistosoma curassoni</name>
    <dbReference type="NCBI Taxonomy" id="6186"/>
    <lineage>
        <taxon>Eukaryota</taxon>
        <taxon>Metazoa</taxon>
        <taxon>Spiralia</taxon>
        <taxon>Lophotrochozoa</taxon>
        <taxon>Platyhelminthes</taxon>
        <taxon>Trematoda</taxon>
        <taxon>Digenea</taxon>
        <taxon>Strigeidida</taxon>
        <taxon>Schistosomatoidea</taxon>
        <taxon>Schistosomatidae</taxon>
        <taxon>Schistosoma</taxon>
    </lineage>
</organism>
<accession>A0A183K651</accession>
<protein>
    <submittedName>
        <fullName evidence="3">Serpin domain-containing protein</fullName>
    </submittedName>
</protein>
<sequence>MVSFKPCHQTNIFIFRKQEDYIFSPVYLISEQFTQG</sequence>
<evidence type="ECO:0000313" key="3">
    <source>
        <dbReference type="WBParaSite" id="SCUD_0001047601-mRNA-1"/>
    </source>
</evidence>
<evidence type="ECO:0000313" key="2">
    <source>
        <dbReference type="Proteomes" id="UP000279833"/>
    </source>
</evidence>
<gene>
    <name evidence="1" type="ORF">SCUD_LOCUS10476</name>
</gene>
<dbReference type="Proteomes" id="UP000279833">
    <property type="component" value="Unassembled WGS sequence"/>
</dbReference>
<reference evidence="3" key="1">
    <citation type="submission" date="2016-06" db="UniProtKB">
        <authorList>
            <consortium name="WormBaseParasite"/>
        </authorList>
    </citation>
    <scope>IDENTIFICATION</scope>
</reference>
<dbReference type="EMBL" id="UZAK01033803">
    <property type="protein sequence ID" value="VDP40095.1"/>
    <property type="molecule type" value="Genomic_DNA"/>
</dbReference>